<evidence type="ECO:0000256" key="1">
    <source>
        <dbReference type="SAM" id="SignalP"/>
    </source>
</evidence>
<name>A0ABU3DE90_9RHOB</name>
<reference evidence="2 3" key="1">
    <citation type="submission" date="2023-09" db="EMBL/GenBank/DDBJ databases">
        <authorList>
            <person name="Rey-Velasco X."/>
        </authorList>
    </citation>
    <scope>NUCLEOTIDE SEQUENCE [LARGE SCALE GENOMIC DNA]</scope>
    <source>
        <strain evidence="2 3">F158</strain>
    </source>
</reference>
<dbReference type="InterPro" id="IPR032347">
    <property type="entry name" value="DUF4864"/>
</dbReference>
<sequence length="135" mass="14528">MRHAALALLFCLGLGLSPVSAQSADPIEGVISNQLEAFGADDFEDAFSHASPMIRGLFQTPDNFGAMVRNGYPMVHRPADVSYGQREEQADAVLQNVVITDEAGAVHVLRYEMVETEDGWKINGVSLLQAPQVGA</sequence>
<dbReference type="Pfam" id="PF16156">
    <property type="entry name" value="DUF4864"/>
    <property type="match status" value="1"/>
</dbReference>
<comment type="caution">
    <text evidence="2">The sequence shown here is derived from an EMBL/GenBank/DDBJ whole genome shotgun (WGS) entry which is preliminary data.</text>
</comment>
<dbReference type="RefSeq" id="WP_311689789.1">
    <property type="nucleotide sequence ID" value="NZ_JAVRHL010000001.1"/>
</dbReference>
<dbReference type="Proteomes" id="UP001265259">
    <property type="component" value="Unassembled WGS sequence"/>
</dbReference>
<organism evidence="2 3">
    <name type="scientific">Tropicimonas omnivorans</name>
    <dbReference type="NCBI Taxonomy" id="3075590"/>
    <lineage>
        <taxon>Bacteria</taxon>
        <taxon>Pseudomonadati</taxon>
        <taxon>Pseudomonadota</taxon>
        <taxon>Alphaproteobacteria</taxon>
        <taxon>Rhodobacterales</taxon>
        <taxon>Roseobacteraceae</taxon>
        <taxon>Tropicimonas</taxon>
    </lineage>
</organism>
<feature type="chain" id="PRO_5045410880" evidence="1">
    <location>
        <begin position="24"/>
        <end position="135"/>
    </location>
</feature>
<feature type="signal peptide" evidence="1">
    <location>
        <begin position="1"/>
        <end position="23"/>
    </location>
</feature>
<accession>A0ABU3DE90</accession>
<proteinExistence type="predicted"/>
<evidence type="ECO:0000313" key="3">
    <source>
        <dbReference type="Proteomes" id="UP001265259"/>
    </source>
</evidence>
<keyword evidence="1" id="KW-0732">Signal</keyword>
<gene>
    <name evidence="2" type="ORF">RM543_05055</name>
</gene>
<protein>
    <submittedName>
        <fullName evidence="2">DUF4864 domain-containing protein</fullName>
    </submittedName>
</protein>
<dbReference type="EMBL" id="JAVRHL010000001">
    <property type="protein sequence ID" value="MDT0682043.1"/>
    <property type="molecule type" value="Genomic_DNA"/>
</dbReference>
<evidence type="ECO:0000313" key="2">
    <source>
        <dbReference type="EMBL" id="MDT0682043.1"/>
    </source>
</evidence>
<keyword evidence="3" id="KW-1185">Reference proteome</keyword>